<dbReference type="EMBL" id="JACAZF010000005">
    <property type="protein sequence ID" value="KAF7303934.1"/>
    <property type="molecule type" value="Genomic_DNA"/>
</dbReference>
<dbReference type="RefSeq" id="XP_037220906.1">
    <property type="nucleotide sequence ID" value="XM_037362985.1"/>
</dbReference>
<organism evidence="3 4">
    <name type="scientific">Mycena indigotica</name>
    <dbReference type="NCBI Taxonomy" id="2126181"/>
    <lineage>
        <taxon>Eukaryota</taxon>
        <taxon>Fungi</taxon>
        <taxon>Dikarya</taxon>
        <taxon>Basidiomycota</taxon>
        <taxon>Agaricomycotina</taxon>
        <taxon>Agaricomycetes</taxon>
        <taxon>Agaricomycetidae</taxon>
        <taxon>Agaricales</taxon>
        <taxon>Marasmiineae</taxon>
        <taxon>Mycenaceae</taxon>
        <taxon>Mycena</taxon>
    </lineage>
</organism>
<evidence type="ECO:0000256" key="1">
    <source>
        <dbReference type="SAM" id="MobiDB-lite"/>
    </source>
</evidence>
<dbReference type="OrthoDB" id="3042200at2759"/>
<gene>
    <name evidence="3" type="ORF">MIND_00624000</name>
</gene>
<accession>A0A8H6SR86</accession>
<comment type="caution">
    <text evidence="3">The sequence shown here is derived from an EMBL/GenBank/DDBJ whole genome shotgun (WGS) entry which is preliminary data.</text>
</comment>
<feature type="chain" id="PRO_5034218734" evidence="2">
    <location>
        <begin position="20"/>
        <end position="178"/>
    </location>
</feature>
<protein>
    <submittedName>
        <fullName evidence="3">Uncharacterized protein</fullName>
    </submittedName>
</protein>
<dbReference type="AlphaFoldDB" id="A0A8H6SR86"/>
<dbReference type="GeneID" id="59345501"/>
<feature type="signal peptide" evidence="2">
    <location>
        <begin position="1"/>
        <end position="19"/>
    </location>
</feature>
<proteinExistence type="predicted"/>
<name>A0A8H6SR86_9AGAR</name>
<feature type="compositionally biased region" description="Gly residues" evidence="1">
    <location>
        <begin position="114"/>
        <end position="123"/>
    </location>
</feature>
<evidence type="ECO:0000313" key="4">
    <source>
        <dbReference type="Proteomes" id="UP000636479"/>
    </source>
</evidence>
<reference evidence="3" key="1">
    <citation type="submission" date="2020-05" db="EMBL/GenBank/DDBJ databases">
        <title>Mycena genomes resolve the evolution of fungal bioluminescence.</title>
        <authorList>
            <person name="Tsai I.J."/>
        </authorList>
    </citation>
    <scope>NUCLEOTIDE SEQUENCE</scope>
    <source>
        <strain evidence="3">171206Taipei</strain>
    </source>
</reference>
<feature type="compositionally biased region" description="Low complexity" evidence="1">
    <location>
        <begin position="124"/>
        <end position="148"/>
    </location>
</feature>
<feature type="region of interest" description="Disordered" evidence="1">
    <location>
        <begin position="112"/>
        <end position="151"/>
    </location>
</feature>
<evidence type="ECO:0000256" key="2">
    <source>
        <dbReference type="SAM" id="SignalP"/>
    </source>
</evidence>
<keyword evidence="4" id="KW-1185">Reference proteome</keyword>
<evidence type="ECO:0000313" key="3">
    <source>
        <dbReference type="EMBL" id="KAF7303934.1"/>
    </source>
</evidence>
<dbReference type="Proteomes" id="UP000636479">
    <property type="component" value="Unassembled WGS sequence"/>
</dbReference>
<sequence>MLYSIPLVYVLALASATSAHISKAHNSPLAARDGDPSSCVAPCNDLSTAVQSANGAVASLCSQNIVSKYASCYNCEVKVGSLTQAQAQEIVDTFVKGCTSGGHTLKSVTISGGSSSGGSGASGSTGSTPDNTTSDSGSSGNTTASSDGKTGDATVAHASTLGLISVASFLSLFSFGVL</sequence>
<keyword evidence="2" id="KW-0732">Signal</keyword>